<protein>
    <submittedName>
        <fullName evidence="1">YhcH/YjgK/YiaL family protein</fullName>
    </submittedName>
</protein>
<dbReference type="Pfam" id="PF04074">
    <property type="entry name" value="DUF386"/>
    <property type="match status" value="1"/>
</dbReference>
<dbReference type="Gene3D" id="2.60.120.370">
    <property type="entry name" value="YhcH/YjgK/YiaL"/>
    <property type="match status" value="1"/>
</dbReference>
<organism evidence="1 2">
    <name type="scientific">Hydrobacter penzbergensis</name>
    <dbReference type="NCBI Taxonomy" id="1235997"/>
    <lineage>
        <taxon>Bacteria</taxon>
        <taxon>Pseudomonadati</taxon>
        <taxon>Bacteroidota</taxon>
        <taxon>Chitinophagia</taxon>
        <taxon>Chitinophagales</taxon>
        <taxon>Chitinophagaceae</taxon>
        <taxon>Hydrobacter</taxon>
    </lineage>
</organism>
<dbReference type="RefSeq" id="WP_092722271.1">
    <property type="nucleotide sequence ID" value="NZ_FNNO01000002.1"/>
</dbReference>
<keyword evidence="2" id="KW-1185">Reference proteome</keyword>
<accession>A0A8X8IED8</accession>
<reference evidence="1 2" key="1">
    <citation type="submission" date="2016-10" db="EMBL/GenBank/DDBJ databases">
        <authorList>
            <person name="Varghese N."/>
            <person name="Submissions S."/>
        </authorList>
    </citation>
    <scope>NUCLEOTIDE SEQUENCE [LARGE SCALE GENOMIC DNA]</scope>
    <source>
        <strain evidence="1 2">DSM 25353</strain>
    </source>
</reference>
<evidence type="ECO:0000313" key="1">
    <source>
        <dbReference type="EMBL" id="SDW38158.1"/>
    </source>
</evidence>
<sequence>MIIDSLTSAGKYASLHPLFAKAFEYISKQNLTSLETGKFEIDGQHLKAIVSDKPGVTAAESIAKFECHNKHIDIQVCISGRETIGWKPRASCVDQRGEYNEEKDVVFYNDAPDTYFELTSGQFAIFYPEDVHAPMIGESMIKKLVIKVKI</sequence>
<dbReference type="NCBIfam" id="TIGR00022">
    <property type="entry name" value="YhcH/YjgK/YiaL family protein"/>
    <property type="match status" value="1"/>
</dbReference>
<dbReference type="EMBL" id="FNNO01000002">
    <property type="protein sequence ID" value="SDW38158.1"/>
    <property type="molecule type" value="Genomic_DNA"/>
</dbReference>
<proteinExistence type="predicted"/>
<comment type="caution">
    <text evidence="1">The sequence shown here is derived from an EMBL/GenBank/DDBJ whole genome shotgun (WGS) entry which is preliminary data.</text>
</comment>
<dbReference type="PANTHER" id="PTHR34986">
    <property type="entry name" value="EVOLVED BETA-GALACTOSIDASE SUBUNIT BETA"/>
    <property type="match status" value="1"/>
</dbReference>
<dbReference type="AlphaFoldDB" id="A0A8X8IED8"/>
<dbReference type="PANTHER" id="PTHR34986:SF1">
    <property type="entry name" value="PROTEIN YIAL"/>
    <property type="match status" value="1"/>
</dbReference>
<dbReference type="SUPFAM" id="SSF51197">
    <property type="entry name" value="Clavaminate synthase-like"/>
    <property type="match status" value="1"/>
</dbReference>
<dbReference type="InterPro" id="IPR037012">
    <property type="entry name" value="NanQ/TabA/YiaL_sf"/>
</dbReference>
<name>A0A8X8IED8_9BACT</name>
<dbReference type="GO" id="GO:0005829">
    <property type="term" value="C:cytosol"/>
    <property type="evidence" value="ECO:0007669"/>
    <property type="project" value="TreeGrafter"/>
</dbReference>
<gene>
    <name evidence="1" type="ORF">SAMN05444410_102165</name>
</gene>
<dbReference type="Proteomes" id="UP000198711">
    <property type="component" value="Unassembled WGS sequence"/>
</dbReference>
<dbReference type="InterPro" id="IPR004375">
    <property type="entry name" value="NanQ/TabA/YiaL"/>
</dbReference>
<evidence type="ECO:0000313" key="2">
    <source>
        <dbReference type="Proteomes" id="UP000198711"/>
    </source>
</evidence>